<protein>
    <submittedName>
        <fullName evidence="1">Uncharacterized protein</fullName>
    </submittedName>
</protein>
<comment type="caution">
    <text evidence="1">The sequence shown here is derived from an EMBL/GenBank/DDBJ whole genome shotgun (WGS) entry which is preliminary data.</text>
</comment>
<accession>A0A9Q1H5L7</accession>
<organism evidence="1 2">
    <name type="scientific">Holothuria leucospilota</name>
    <name type="common">Black long sea cucumber</name>
    <name type="synonym">Mertensiothuria leucospilota</name>
    <dbReference type="NCBI Taxonomy" id="206669"/>
    <lineage>
        <taxon>Eukaryota</taxon>
        <taxon>Metazoa</taxon>
        <taxon>Echinodermata</taxon>
        <taxon>Eleutherozoa</taxon>
        <taxon>Echinozoa</taxon>
        <taxon>Holothuroidea</taxon>
        <taxon>Aspidochirotacea</taxon>
        <taxon>Aspidochirotida</taxon>
        <taxon>Holothuriidae</taxon>
        <taxon>Holothuria</taxon>
    </lineage>
</organism>
<evidence type="ECO:0000313" key="1">
    <source>
        <dbReference type="EMBL" id="KAJ8033226.1"/>
    </source>
</evidence>
<keyword evidence="2" id="KW-1185">Reference proteome</keyword>
<reference evidence="1" key="1">
    <citation type="submission" date="2021-10" db="EMBL/GenBank/DDBJ databases">
        <title>Tropical sea cucumber genome reveals ecological adaptation and Cuvierian tubules defense mechanism.</title>
        <authorList>
            <person name="Chen T."/>
        </authorList>
    </citation>
    <scope>NUCLEOTIDE SEQUENCE</scope>
    <source>
        <strain evidence="1">Nanhai2018</strain>
        <tissue evidence="1">Muscle</tissue>
    </source>
</reference>
<gene>
    <name evidence="1" type="ORF">HOLleu_23398</name>
</gene>
<proteinExistence type="predicted"/>
<dbReference type="EMBL" id="JAIZAY010000011">
    <property type="protein sequence ID" value="KAJ8033226.1"/>
    <property type="molecule type" value="Genomic_DNA"/>
</dbReference>
<name>A0A9Q1H5L7_HOLLE</name>
<sequence length="59" mass="6624">MPLENIPVDMAWSTNSIKITCVFFGSDSTVGSENVPLFLFVEKRFISNLSNLKLSFKPI</sequence>
<dbReference type="Proteomes" id="UP001152320">
    <property type="component" value="Chromosome 11"/>
</dbReference>
<dbReference type="AlphaFoldDB" id="A0A9Q1H5L7"/>
<evidence type="ECO:0000313" key="2">
    <source>
        <dbReference type="Proteomes" id="UP001152320"/>
    </source>
</evidence>